<proteinExistence type="predicted"/>
<sequence length="207" mass="23206">MVGPLIHRRAANDFAPSMYYTFHNAVDPNNTLSSGQNQNTKGAVSMTTFGDRSSENWQLYYQQGRYFIRNYDYLGSMQLGLDEGSLVPKLMKRSGALAQQWTMTRQSDGTFRFTNGMLGNDSALALVKGNTMPAMQPSGQGTAWEILANPSALAPKDPSMLVDVTGFEYRVHPYHHLPPLPPPRHQPRPGRPSLDQSLLQHRLQRML</sequence>
<keyword evidence="3" id="KW-1185">Reference proteome</keyword>
<dbReference type="OrthoDB" id="5344815at2759"/>
<dbReference type="AlphaFoldDB" id="A0A6A6WNU6"/>
<evidence type="ECO:0000256" key="1">
    <source>
        <dbReference type="SAM" id="MobiDB-lite"/>
    </source>
</evidence>
<evidence type="ECO:0000313" key="2">
    <source>
        <dbReference type="EMBL" id="KAF2785633.1"/>
    </source>
</evidence>
<feature type="region of interest" description="Disordered" evidence="1">
    <location>
        <begin position="175"/>
        <end position="194"/>
    </location>
</feature>
<organism evidence="2 3">
    <name type="scientific">Melanomma pulvis-pyrius CBS 109.77</name>
    <dbReference type="NCBI Taxonomy" id="1314802"/>
    <lineage>
        <taxon>Eukaryota</taxon>
        <taxon>Fungi</taxon>
        <taxon>Dikarya</taxon>
        <taxon>Ascomycota</taxon>
        <taxon>Pezizomycotina</taxon>
        <taxon>Dothideomycetes</taxon>
        <taxon>Pleosporomycetidae</taxon>
        <taxon>Pleosporales</taxon>
        <taxon>Melanommataceae</taxon>
        <taxon>Melanomma</taxon>
    </lineage>
</organism>
<evidence type="ECO:0000313" key="3">
    <source>
        <dbReference type="Proteomes" id="UP000799757"/>
    </source>
</evidence>
<gene>
    <name evidence="2" type="ORF">K505DRAFT_5055</name>
</gene>
<name>A0A6A6WNU6_9PLEO</name>
<protein>
    <recommendedName>
        <fullName evidence="4">Ricin B lectin domain-containing protein</fullName>
    </recommendedName>
</protein>
<accession>A0A6A6WNU6</accession>
<reference evidence="2" key="1">
    <citation type="journal article" date="2020" name="Stud. Mycol.">
        <title>101 Dothideomycetes genomes: a test case for predicting lifestyles and emergence of pathogens.</title>
        <authorList>
            <person name="Haridas S."/>
            <person name="Albert R."/>
            <person name="Binder M."/>
            <person name="Bloem J."/>
            <person name="Labutti K."/>
            <person name="Salamov A."/>
            <person name="Andreopoulos B."/>
            <person name="Baker S."/>
            <person name="Barry K."/>
            <person name="Bills G."/>
            <person name="Bluhm B."/>
            <person name="Cannon C."/>
            <person name="Castanera R."/>
            <person name="Culley D."/>
            <person name="Daum C."/>
            <person name="Ezra D."/>
            <person name="Gonzalez J."/>
            <person name="Henrissat B."/>
            <person name="Kuo A."/>
            <person name="Liang C."/>
            <person name="Lipzen A."/>
            <person name="Lutzoni F."/>
            <person name="Magnuson J."/>
            <person name="Mondo S."/>
            <person name="Nolan M."/>
            <person name="Ohm R."/>
            <person name="Pangilinan J."/>
            <person name="Park H.-J."/>
            <person name="Ramirez L."/>
            <person name="Alfaro M."/>
            <person name="Sun H."/>
            <person name="Tritt A."/>
            <person name="Yoshinaga Y."/>
            <person name="Zwiers L.-H."/>
            <person name="Turgeon B."/>
            <person name="Goodwin S."/>
            <person name="Spatafora J."/>
            <person name="Crous P."/>
            <person name="Grigoriev I."/>
        </authorList>
    </citation>
    <scope>NUCLEOTIDE SEQUENCE</scope>
    <source>
        <strain evidence="2">CBS 109.77</strain>
    </source>
</reference>
<dbReference type="EMBL" id="MU002784">
    <property type="protein sequence ID" value="KAF2785633.1"/>
    <property type="molecule type" value="Genomic_DNA"/>
</dbReference>
<dbReference type="InterPro" id="IPR035992">
    <property type="entry name" value="Ricin_B-like_lectins"/>
</dbReference>
<dbReference type="SUPFAM" id="SSF50370">
    <property type="entry name" value="Ricin B-like lectins"/>
    <property type="match status" value="1"/>
</dbReference>
<dbReference type="Gene3D" id="2.80.10.50">
    <property type="match status" value="1"/>
</dbReference>
<dbReference type="Proteomes" id="UP000799757">
    <property type="component" value="Unassembled WGS sequence"/>
</dbReference>
<evidence type="ECO:0008006" key="4">
    <source>
        <dbReference type="Google" id="ProtNLM"/>
    </source>
</evidence>